<name>A0A8T0ISK5_CERPU</name>
<comment type="caution">
    <text evidence="1">The sequence shown here is derived from an EMBL/GenBank/DDBJ whole genome shotgun (WGS) entry which is preliminary data.</text>
</comment>
<dbReference type="AlphaFoldDB" id="A0A8T0ISK5"/>
<dbReference type="Gene3D" id="3.20.170.20">
    <property type="entry name" value="Protein of unknown function DUF952"/>
    <property type="match status" value="1"/>
</dbReference>
<sequence length="128" mass="13614">MAEAITPQAYVYRISPEDEWAAAQAAGALQGGQLDTTSGYIHLSTAAQVAGTLALFYAGRSDLFLLKVNAAKLGDGLRYDEVEGVGLFPHFYGPDGAFTPLPLSAVEDSAKIELEKGQHVLPFDLTNN</sequence>
<evidence type="ECO:0000313" key="2">
    <source>
        <dbReference type="Proteomes" id="UP000822688"/>
    </source>
</evidence>
<dbReference type="PANTHER" id="PTHR34129">
    <property type="entry name" value="BLR1139 PROTEIN"/>
    <property type="match status" value="1"/>
</dbReference>
<gene>
    <name evidence="1" type="ORF">KC19_2G036000</name>
</gene>
<protein>
    <recommendedName>
        <fullName evidence="3">DUF952 domain-containing protein</fullName>
    </recommendedName>
</protein>
<dbReference type="EMBL" id="CM026422">
    <property type="protein sequence ID" value="KAG0585756.1"/>
    <property type="molecule type" value="Genomic_DNA"/>
</dbReference>
<dbReference type="OrthoDB" id="3335358at2759"/>
<organism evidence="1 2">
    <name type="scientific">Ceratodon purpureus</name>
    <name type="common">Fire moss</name>
    <name type="synonym">Dicranum purpureum</name>
    <dbReference type="NCBI Taxonomy" id="3225"/>
    <lineage>
        <taxon>Eukaryota</taxon>
        <taxon>Viridiplantae</taxon>
        <taxon>Streptophyta</taxon>
        <taxon>Embryophyta</taxon>
        <taxon>Bryophyta</taxon>
        <taxon>Bryophytina</taxon>
        <taxon>Bryopsida</taxon>
        <taxon>Dicranidae</taxon>
        <taxon>Pseudoditrichales</taxon>
        <taxon>Ditrichaceae</taxon>
        <taxon>Ceratodon</taxon>
    </lineage>
</organism>
<dbReference type="PANTHER" id="PTHR34129:SF1">
    <property type="entry name" value="DUF952 DOMAIN-CONTAINING PROTEIN"/>
    <property type="match status" value="1"/>
</dbReference>
<dbReference type="Pfam" id="PF06108">
    <property type="entry name" value="DUF952"/>
    <property type="match status" value="1"/>
</dbReference>
<dbReference type="SUPFAM" id="SSF56399">
    <property type="entry name" value="ADP-ribosylation"/>
    <property type="match status" value="1"/>
</dbReference>
<accession>A0A8T0ISK5</accession>
<proteinExistence type="predicted"/>
<dbReference type="Proteomes" id="UP000822688">
    <property type="component" value="Chromosome 2"/>
</dbReference>
<evidence type="ECO:0000313" key="1">
    <source>
        <dbReference type="EMBL" id="KAG0585756.1"/>
    </source>
</evidence>
<reference evidence="1" key="1">
    <citation type="submission" date="2020-06" db="EMBL/GenBank/DDBJ databases">
        <title>WGS assembly of Ceratodon purpureus strain R40.</title>
        <authorList>
            <person name="Carey S.B."/>
            <person name="Jenkins J."/>
            <person name="Shu S."/>
            <person name="Lovell J.T."/>
            <person name="Sreedasyam A."/>
            <person name="Maumus F."/>
            <person name="Tiley G.P."/>
            <person name="Fernandez-Pozo N."/>
            <person name="Barry K."/>
            <person name="Chen C."/>
            <person name="Wang M."/>
            <person name="Lipzen A."/>
            <person name="Daum C."/>
            <person name="Saski C.A."/>
            <person name="Payton A.C."/>
            <person name="Mcbreen J.C."/>
            <person name="Conrad R.E."/>
            <person name="Kollar L.M."/>
            <person name="Olsson S."/>
            <person name="Huttunen S."/>
            <person name="Landis J.B."/>
            <person name="Wickett N.J."/>
            <person name="Johnson M.G."/>
            <person name="Rensing S.A."/>
            <person name="Grimwood J."/>
            <person name="Schmutz J."/>
            <person name="Mcdaniel S.F."/>
        </authorList>
    </citation>
    <scope>NUCLEOTIDE SEQUENCE</scope>
    <source>
        <strain evidence="1">R40</strain>
    </source>
</reference>
<evidence type="ECO:0008006" key="3">
    <source>
        <dbReference type="Google" id="ProtNLM"/>
    </source>
</evidence>
<keyword evidence="2" id="KW-1185">Reference proteome</keyword>
<dbReference type="InterPro" id="IPR009297">
    <property type="entry name" value="DUF952"/>
</dbReference>